<evidence type="ECO:0000256" key="5">
    <source>
        <dbReference type="ARBA" id="ARBA00022840"/>
    </source>
</evidence>
<keyword evidence="4 6" id="KW-0547">Nucleotide-binding</keyword>
<comment type="similarity">
    <text evidence="1 6">Belongs to the IPP transferase family.</text>
</comment>
<evidence type="ECO:0000313" key="9">
    <source>
        <dbReference type="Proteomes" id="UP000594263"/>
    </source>
</evidence>
<dbReference type="EnsemblPlants" id="Kaladp0056s0111.1.v1.1">
    <property type="protein sequence ID" value="Kaladp0056s0111.1.v1.1"/>
    <property type="gene ID" value="Kaladp0056s0111.v1.1"/>
</dbReference>
<dbReference type="GO" id="GO:0009691">
    <property type="term" value="P:cytokinin biosynthetic process"/>
    <property type="evidence" value="ECO:0007669"/>
    <property type="project" value="UniProtKB-KW"/>
</dbReference>
<dbReference type="Proteomes" id="UP000594263">
    <property type="component" value="Unplaced"/>
</dbReference>
<dbReference type="Gene3D" id="1.10.20.140">
    <property type="match status" value="1"/>
</dbReference>
<dbReference type="GO" id="GO:0009824">
    <property type="term" value="F:AMP dimethylallyltransferase activity"/>
    <property type="evidence" value="ECO:0007669"/>
    <property type="project" value="EnsemblPlants"/>
</dbReference>
<dbReference type="Gene3D" id="3.30.160.60">
    <property type="entry name" value="Classic Zinc Finger"/>
    <property type="match status" value="1"/>
</dbReference>
<dbReference type="OMA" id="WGLHLKS"/>
<feature type="compositionally biased region" description="Basic residues" evidence="7">
    <location>
        <begin position="445"/>
        <end position="463"/>
    </location>
</feature>
<dbReference type="SUPFAM" id="SSF52540">
    <property type="entry name" value="P-loop containing nucleoside triphosphate hydrolases"/>
    <property type="match status" value="1"/>
</dbReference>
<dbReference type="GO" id="GO:0052381">
    <property type="term" value="F:tRNA dimethylallyltransferase activity"/>
    <property type="evidence" value="ECO:0007669"/>
    <property type="project" value="InterPro"/>
</dbReference>
<dbReference type="FunFam" id="3.30.160.60:FF:002405">
    <property type="entry name" value="tRNA dimethylallyltransferase"/>
    <property type="match status" value="1"/>
</dbReference>
<dbReference type="InterPro" id="IPR018022">
    <property type="entry name" value="IPT"/>
</dbReference>
<dbReference type="PANTHER" id="PTHR11088">
    <property type="entry name" value="TRNA DIMETHYLALLYLTRANSFERASE"/>
    <property type="match status" value="1"/>
</dbReference>
<keyword evidence="5 6" id="KW-0067">ATP-binding</keyword>
<dbReference type="GO" id="GO:0005739">
    <property type="term" value="C:mitochondrion"/>
    <property type="evidence" value="ECO:0007669"/>
    <property type="project" value="TreeGrafter"/>
</dbReference>
<evidence type="ECO:0000256" key="2">
    <source>
        <dbReference type="ARBA" id="ARBA00022679"/>
    </source>
</evidence>
<evidence type="ECO:0000256" key="3">
    <source>
        <dbReference type="ARBA" id="ARBA00022712"/>
    </source>
</evidence>
<sequence>MEKRSEYDDGDAHSAESGTRKNIVVIMGATGCGKSRLAIDLAAHFPVEIINADSMQVYRGLDVLTNKVPIHDQKGVRHHLLGCVSPSSEFTAKDFRDAAMPIIDDILSRNCLPVVVGGTNYYIQSLISRFLLDESIENLDGASFSASSVENENESEEGSSDSTYDRLTHLDLVAACRIHPNDHRKISQYLRSYSRSGILPSALFQGPAIKNWGLVDELRYDCCFICVDASLPIIDKYVNDRVDCMVASGLLDEVRDIYVEKANYTRGLRQAIGVREFEEFLKLCPFDSRNNPSSCRIDDSSPHELNNRNSKDHMLLMLNSLNFKDENILLRQAIDDMKMHTRRLVRRQKRRIDRLQSLFGWKINFVDASESLSSGCPDLWAMHVVQPSVKTIRSFLNDNGNTMEEKELTDHKQKILERDLWSQYTCEACGNKVLRGAHEWEQHRQGRGHRKRIASLRKSHRFA</sequence>
<proteinExistence type="inferred from homology"/>
<dbReference type="Gramene" id="Kaladp0056s0111.1.v1.1">
    <property type="protein sequence ID" value="Kaladp0056s0111.1.v1.1"/>
    <property type="gene ID" value="Kaladp0056s0111.v1.1"/>
</dbReference>
<evidence type="ECO:0000256" key="1">
    <source>
        <dbReference type="ARBA" id="ARBA00005842"/>
    </source>
</evidence>
<dbReference type="InterPro" id="IPR039657">
    <property type="entry name" value="Dimethylallyltransferase"/>
</dbReference>
<reference evidence="8" key="1">
    <citation type="submission" date="2021-01" db="UniProtKB">
        <authorList>
            <consortium name="EnsemblPlants"/>
        </authorList>
    </citation>
    <scope>IDENTIFICATION</scope>
</reference>
<dbReference type="NCBIfam" id="TIGR00174">
    <property type="entry name" value="miaA"/>
    <property type="match status" value="1"/>
</dbReference>
<protein>
    <recommendedName>
        <fullName evidence="10">tRNA dimethylallyltransferase 2</fullName>
    </recommendedName>
</protein>
<organism evidence="8 9">
    <name type="scientific">Kalanchoe fedtschenkoi</name>
    <name type="common">Lavender scallops</name>
    <name type="synonym">South American air plant</name>
    <dbReference type="NCBI Taxonomy" id="63787"/>
    <lineage>
        <taxon>Eukaryota</taxon>
        <taxon>Viridiplantae</taxon>
        <taxon>Streptophyta</taxon>
        <taxon>Embryophyta</taxon>
        <taxon>Tracheophyta</taxon>
        <taxon>Spermatophyta</taxon>
        <taxon>Magnoliopsida</taxon>
        <taxon>eudicotyledons</taxon>
        <taxon>Gunneridae</taxon>
        <taxon>Pentapetalae</taxon>
        <taxon>Saxifragales</taxon>
        <taxon>Crassulaceae</taxon>
        <taxon>Kalanchoe</taxon>
    </lineage>
</organism>
<dbReference type="PANTHER" id="PTHR11088:SF82">
    <property type="entry name" value="TRNA DIMETHYLALLYLTRANSFERASE 2"/>
    <property type="match status" value="1"/>
</dbReference>
<keyword evidence="2 6" id="KW-0808">Transferase</keyword>
<dbReference type="PROSITE" id="PS51257">
    <property type="entry name" value="PROKAR_LIPOPROTEIN"/>
    <property type="match status" value="1"/>
</dbReference>
<keyword evidence="9" id="KW-1185">Reference proteome</keyword>
<accession>A0A7N0U8F4</accession>
<dbReference type="GO" id="GO:0005829">
    <property type="term" value="C:cytosol"/>
    <property type="evidence" value="ECO:0007669"/>
    <property type="project" value="EnsemblPlants"/>
</dbReference>
<evidence type="ECO:0008006" key="10">
    <source>
        <dbReference type="Google" id="ProtNLM"/>
    </source>
</evidence>
<name>A0A7N0U8F4_KALFE</name>
<evidence type="ECO:0000256" key="7">
    <source>
        <dbReference type="SAM" id="MobiDB-lite"/>
    </source>
</evidence>
<dbReference type="GO" id="GO:0005524">
    <property type="term" value="F:ATP binding"/>
    <property type="evidence" value="ECO:0007669"/>
    <property type="project" value="UniProtKB-KW"/>
</dbReference>
<keyword evidence="3" id="KW-0203">Cytokinin biosynthesis</keyword>
<evidence type="ECO:0000313" key="8">
    <source>
        <dbReference type="EnsemblPlants" id="Kaladp0056s0111.1.v1.1"/>
    </source>
</evidence>
<evidence type="ECO:0000256" key="6">
    <source>
        <dbReference type="RuleBase" id="RU003785"/>
    </source>
</evidence>
<feature type="region of interest" description="Disordered" evidence="7">
    <location>
        <begin position="444"/>
        <end position="463"/>
    </location>
</feature>
<dbReference type="AlphaFoldDB" id="A0A7N0U8F4"/>
<evidence type="ECO:0000256" key="4">
    <source>
        <dbReference type="ARBA" id="ARBA00022741"/>
    </source>
</evidence>
<dbReference type="HAMAP" id="MF_00185">
    <property type="entry name" value="IPP_trans"/>
    <property type="match status" value="1"/>
</dbReference>
<dbReference type="Pfam" id="PF01715">
    <property type="entry name" value="IPPT"/>
    <property type="match status" value="1"/>
</dbReference>
<dbReference type="Gene3D" id="3.40.50.300">
    <property type="entry name" value="P-loop containing nucleotide triphosphate hydrolases"/>
    <property type="match status" value="1"/>
</dbReference>
<dbReference type="InterPro" id="IPR027417">
    <property type="entry name" value="P-loop_NTPase"/>
</dbReference>
<dbReference type="GO" id="GO:0006400">
    <property type="term" value="P:tRNA modification"/>
    <property type="evidence" value="ECO:0007669"/>
    <property type="project" value="TreeGrafter"/>
</dbReference>